<evidence type="ECO:0000313" key="2">
    <source>
        <dbReference type="EMBL" id="MCY1007588.1"/>
    </source>
</evidence>
<protein>
    <submittedName>
        <fullName evidence="2">Uncharacterized protein</fullName>
    </submittedName>
</protein>
<gene>
    <name evidence="2" type="ORF">OV079_18945</name>
</gene>
<evidence type="ECO:0000313" key="3">
    <source>
        <dbReference type="Proteomes" id="UP001150924"/>
    </source>
</evidence>
<feature type="compositionally biased region" description="Low complexity" evidence="1">
    <location>
        <begin position="386"/>
        <end position="396"/>
    </location>
</feature>
<keyword evidence="3" id="KW-1185">Reference proteome</keyword>
<reference evidence="2" key="1">
    <citation type="submission" date="2022-11" db="EMBL/GenBank/DDBJ databases">
        <title>Minimal conservation of predation-associated metabolite biosynthetic gene clusters underscores biosynthetic potential of Myxococcota including descriptions for ten novel species: Archangium lansinium sp. nov., Myxococcus landrumus sp. nov., Nannocystis bai.</title>
        <authorList>
            <person name="Ahearne A."/>
            <person name="Stevens C."/>
            <person name="Phillips K."/>
        </authorList>
    </citation>
    <scope>NUCLEOTIDE SEQUENCE</scope>
    <source>
        <strain evidence="2">Na p29</strain>
    </source>
</reference>
<organism evidence="2 3">
    <name type="scientific">Nannocystis pusilla</name>
    <dbReference type="NCBI Taxonomy" id="889268"/>
    <lineage>
        <taxon>Bacteria</taxon>
        <taxon>Pseudomonadati</taxon>
        <taxon>Myxococcota</taxon>
        <taxon>Polyangia</taxon>
        <taxon>Nannocystales</taxon>
        <taxon>Nannocystaceae</taxon>
        <taxon>Nannocystis</taxon>
    </lineage>
</organism>
<comment type="caution">
    <text evidence="2">The sequence shown here is derived from an EMBL/GenBank/DDBJ whole genome shotgun (WGS) entry which is preliminary data.</text>
</comment>
<proteinExistence type="predicted"/>
<sequence length="396" mass="42838">MLPPLYGRWISDLLGGPLPEEQAATCSDCVQCQSHVPEGYRFADATKCCTYVPALPNFLVGGALKAGSLAGRERLLRRMVAQPDSITPHGLDATDDERDRYRDILAAEQFGRDASLFCPYYLAEAGGLCGVWRNRNGICATWYCKHDRGARGQRFWQALEVLLTAVERELSHWCACTILFEETPPVEGGEAAWSWWAGREGDFFRRCAELVEALGWSEVQALVGPAIETQVGDLLAAHAALAGPLPDSLQLGTIRVSHRGDERSRVVTYLDTDALELPTALLDLLPRFDGRPTGAVLAKLRGLGVEVSPPSCACSSTSSCSPPPPDLPNPRPAARHRERTAASDCPFGHVQGAMSCRACPLEHLLASASPARPQGPAAGFRRRSTATRGSARVRAP</sequence>
<evidence type="ECO:0000256" key="1">
    <source>
        <dbReference type="SAM" id="MobiDB-lite"/>
    </source>
</evidence>
<dbReference type="EMBL" id="JAPNKE010000002">
    <property type="protein sequence ID" value="MCY1007588.1"/>
    <property type="molecule type" value="Genomic_DNA"/>
</dbReference>
<dbReference type="Proteomes" id="UP001150924">
    <property type="component" value="Unassembled WGS sequence"/>
</dbReference>
<dbReference type="RefSeq" id="WP_267770229.1">
    <property type="nucleotide sequence ID" value="NZ_JAPNKE010000002.1"/>
</dbReference>
<name>A0A9X3IZ54_9BACT</name>
<feature type="compositionally biased region" description="Pro residues" evidence="1">
    <location>
        <begin position="321"/>
        <end position="331"/>
    </location>
</feature>
<dbReference type="AlphaFoldDB" id="A0A9X3IZ54"/>
<feature type="region of interest" description="Disordered" evidence="1">
    <location>
        <begin position="370"/>
        <end position="396"/>
    </location>
</feature>
<accession>A0A9X3IZ54</accession>
<feature type="region of interest" description="Disordered" evidence="1">
    <location>
        <begin position="314"/>
        <end position="340"/>
    </location>
</feature>